<evidence type="ECO:0000313" key="4">
    <source>
        <dbReference type="Proteomes" id="UP000320404"/>
    </source>
</evidence>
<evidence type="ECO:0000256" key="2">
    <source>
        <dbReference type="SAM" id="Phobius"/>
    </source>
</evidence>
<keyword evidence="2" id="KW-0812">Transmembrane</keyword>
<keyword evidence="2" id="KW-0472">Membrane</keyword>
<dbReference type="Proteomes" id="UP000320404">
    <property type="component" value="Unassembled WGS sequence"/>
</dbReference>
<keyword evidence="2" id="KW-1133">Transmembrane helix</keyword>
<reference evidence="3 4" key="1">
    <citation type="submission" date="2019-02" db="EMBL/GenBank/DDBJ databases">
        <title>Prokaryotic population dynamics and viral predation in marine succession experiment using metagenomics: the confinement effect.</title>
        <authorList>
            <person name="Haro-Moreno J.M."/>
            <person name="Rodriguez-Valera F."/>
            <person name="Lopez-Perez M."/>
        </authorList>
    </citation>
    <scope>NUCLEOTIDE SEQUENCE [LARGE SCALE GENOMIC DNA]</scope>
    <source>
        <strain evidence="3">MED-G158</strain>
    </source>
</reference>
<name>A0A520S788_9GAMM</name>
<dbReference type="AlphaFoldDB" id="A0A520S788"/>
<accession>A0A520S788</accession>
<gene>
    <name evidence="3" type="ORF">EVA69_00160</name>
</gene>
<organism evidence="3 4">
    <name type="scientific">OM182 bacterium</name>
    <dbReference type="NCBI Taxonomy" id="2510334"/>
    <lineage>
        <taxon>Bacteria</taxon>
        <taxon>Pseudomonadati</taxon>
        <taxon>Pseudomonadota</taxon>
        <taxon>Gammaproteobacteria</taxon>
        <taxon>OMG group</taxon>
        <taxon>OM182 clade</taxon>
    </lineage>
</organism>
<comment type="caution">
    <text evidence="3">The sequence shown here is derived from an EMBL/GenBank/DDBJ whole genome shotgun (WGS) entry which is preliminary data.</text>
</comment>
<sequence>MEPVLIVGIIFGFVSFSAYLRFRTKQLEHGADTMGSQLHKENEQLRQKAESLEQRVRVLESIVTTKEYALGQEIDALAESDQT</sequence>
<dbReference type="EMBL" id="SHAH01000001">
    <property type="protein sequence ID" value="RZO78321.1"/>
    <property type="molecule type" value="Genomic_DNA"/>
</dbReference>
<protein>
    <submittedName>
        <fullName evidence="3">Uncharacterized protein</fullName>
    </submittedName>
</protein>
<feature type="transmembrane region" description="Helical" evidence="2">
    <location>
        <begin position="6"/>
        <end position="22"/>
    </location>
</feature>
<feature type="coiled-coil region" evidence="1">
    <location>
        <begin position="35"/>
        <end position="62"/>
    </location>
</feature>
<keyword evidence="1" id="KW-0175">Coiled coil</keyword>
<proteinExistence type="predicted"/>
<evidence type="ECO:0000256" key="1">
    <source>
        <dbReference type="SAM" id="Coils"/>
    </source>
</evidence>
<evidence type="ECO:0000313" key="3">
    <source>
        <dbReference type="EMBL" id="RZO78321.1"/>
    </source>
</evidence>